<keyword evidence="2" id="KW-0378">Hydrolase</keyword>
<dbReference type="OMA" id="PCPEASW"/>
<sequence length="308" mass="33542">MNSSPVFVIVPGASQTPSHYAHIIHLLQARGHGTLTALLPSGGATRLVSAAEDAEFVRSRMILPILDIEKYDVILIMHSYGGLPGSAAARGLGSADRATSGRKTAVLGQIFIASILPHGGNGEDVIALLGGKWPSFIDVHESEQRIKCDQPKIPLYDDVPPLISKGTELSSISQSIQCFTSPCPLTSWHEEAFFGRCAYIRTRNDQAVPYEVQNAMLDSTVTMQNWVIRDIAAGNSPQLALPEKLVEIILAISQQFEVLPLPTTSREGLDLSFSVGKYQLSSLVRAQTRWLTSRVKGLVHHRSGRKLQ</sequence>
<dbReference type="InterPro" id="IPR029058">
    <property type="entry name" value="AB_hydrolase_fold"/>
</dbReference>
<dbReference type="KEGG" id="glz:GLAREA_09959"/>
<dbReference type="InterPro" id="IPR000073">
    <property type="entry name" value="AB_hydrolase_1"/>
</dbReference>
<dbReference type="RefSeq" id="XP_008084746.1">
    <property type="nucleotide sequence ID" value="XM_008086555.1"/>
</dbReference>
<dbReference type="SUPFAM" id="SSF53474">
    <property type="entry name" value="alpha/beta-Hydrolases"/>
    <property type="match status" value="1"/>
</dbReference>
<dbReference type="Pfam" id="PF12697">
    <property type="entry name" value="Abhydrolase_6"/>
    <property type="match status" value="1"/>
</dbReference>
<dbReference type="PANTHER" id="PTHR37017:SF8">
    <property type="entry name" value="AB HYDROLASE-1 DOMAIN-CONTAINING PROTEIN"/>
    <property type="match status" value="1"/>
</dbReference>
<dbReference type="eggNOG" id="ENOG502SJ7P">
    <property type="taxonomic scope" value="Eukaryota"/>
</dbReference>
<dbReference type="GO" id="GO:0016787">
    <property type="term" value="F:hydrolase activity"/>
    <property type="evidence" value="ECO:0007669"/>
    <property type="project" value="UniProtKB-KW"/>
</dbReference>
<organism evidence="2 3">
    <name type="scientific">Glarea lozoyensis (strain ATCC 20868 / MF5171)</name>
    <dbReference type="NCBI Taxonomy" id="1116229"/>
    <lineage>
        <taxon>Eukaryota</taxon>
        <taxon>Fungi</taxon>
        <taxon>Dikarya</taxon>
        <taxon>Ascomycota</taxon>
        <taxon>Pezizomycotina</taxon>
        <taxon>Leotiomycetes</taxon>
        <taxon>Helotiales</taxon>
        <taxon>Helotiaceae</taxon>
        <taxon>Glarea</taxon>
    </lineage>
</organism>
<keyword evidence="3" id="KW-1185">Reference proteome</keyword>
<evidence type="ECO:0000313" key="2">
    <source>
        <dbReference type="EMBL" id="EPE28838.1"/>
    </source>
</evidence>
<dbReference type="InterPro" id="IPR052897">
    <property type="entry name" value="Sec-Metab_Biosynth_Hydrolase"/>
</dbReference>
<dbReference type="Gene3D" id="3.40.50.1820">
    <property type="entry name" value="alpha/beta hydrolase"/>
    <property type="match status" value="1"/>
</dbReference>
<dbReference type="GeneID" id="19469006"/>
<dbReference type="Proteomes" id="UP000016922">
    <property type="component" value="Unassembled WGS sequence"/>
</dbReference>
<dbReference type="EMBL" id="KE145368">
    <property type="protein sequence ID" value="EPE28838.1"/>
    <property type="molecule type" value="Genomic_DNA"/>
</dbReference>
<evidence type="ECO:0000259" key="1">
    <source>
        <dbReference type="Pfam" id="PF12697"/>
    </source>
</evidence>
<dbReference type="OrthoDB" id="408373at2759"/>
<dbReference type="AlphaFoldDB" id="S3DQV6"/>
<evidence type="ECO:0000313" key="3">
    <source>
        <dbReference type="Proteomes" id="UP000016922"/>
    </source>
</evidence>
<reference evidence="2 3" key="1">
    <citation type="journal article" date="2013" name="BMC Genomics">
        <title>Genomics-driven discovery of the pneumocandin biosynthetic gene cluster in the fungus Glarea lozoyensis.</title>
        <authorList>
            <person name="Chen L."/>
            <person name="Yue Q."/>
            <person name="Zhang X."/>
            <person name="Xiang M."/>
            <person name="Wang C."/>
            <person name="Li S."/>
            <person name="Che Y."/>
            <person name="Ortiz-Lopez F.J."/>
            <person name="Bills G.F."/>
            <person name="Liu X."/>
            <person name="An Z."/>
        </authorList>
    </citation>
    <scope>NUCLEOTIDE SEQUENCE [LARGE SCALE GENOMIC DNA]</scope>
    <source>
        <strain evidence="3">ATCC 20868 / MF5171</strain>
    </source>
</reference>
<name>S3DQV6_GLAL2</name>
<dbReference type="HOGENOM" id="CLU_046066_1_3_1"/>
<accession>S3DQV6</accession>
<gene>
    <name evidence="2" type="ORF">GLAREA_09959</name>
</gene>
<dbReference type="STRING" id="1116229.S3DQV6"/>
<proteinExistence type="predicted"/>
<dbReference type="PANTHER" id="PTHR37017">
    <property type="entry name" value="AB HYDROLASE-1 DOMAIN-CONTAINING PROTEIN-RELATED"/>
    <property type="match status" value="1"/>
</dbReference>
<feature type="domain" description="AB hydrolase-1" evidence="1">
    <location>
        <begin position="7"/>
        <end position="217"/>
    </location>
</feature>
<protein>
    <submittedName>
        <fullName evidence="2">Alpha/beta-Hydrolase</fullName>
    </submittedName>
</protein>